<dbReference type="Proteomes" id="UP000263232">
    <property type="component" value="Chromosome"/>
</dbReference>
<organism evidence="2 3">
    <name type="scientific">Suicoccus acidiformans</name>
    <dbReference type="NCBI Taxonomy" id="2036206"/>
    <lineage>
        <taxon>Bacteria</taxon>
        <taxon>Bacillati</taxon>
        <taxon>Bacillota</taxon>
        <taxon>Bacilli</taxon>
        <taxon>Lactobacillales</taxon>
        <taxon>Aerococcaceae</taxon>
        <taxon>Suicoccus</taxon>
    </lineage>
</organism>
<dbReference type="PANTHER" id="PTHR34614">
    <property type="match status" value="1"/>
</dbReference>
<dbReference type="Gene3D" id="3.90.350.10">
    <property type="entry name" value="Transposase Inhibitor Protein From Tn5, Chain A, domain 1"/>
    <property type="match status" value="1"/>
</dbReference>
<evidence type="ECO:0000259" key="1">
    <source>
        <dbReference type="Pfam" id="PF01609"/>
    </source>
</evidence>
<dbReference type="OrthoDB" id="9767746at2"/>
<dbReference type="RefSeq" id="WP_118989921.1">
    <property type="nucleotide sequence ID" value="NZ_CP023434.1"/>
</dbReference>
<dbReference type="PANTHER" id="PTHR34614:SF2">
    <property type="entry name" value="TRANSPOSASE IS4-LIKE DOMAIN-CONTAINING PROTEIN"/>
    <property type="match status" value="1"/>
</dbReference>
<dbReference type="SUPFAM" id="SSF53098">
    <property type="entry name" value="Ribonuclease H-like"/>
    <property type="match status" value="1"/>
</dbReference>
<dbReference type="AlphaFoldDB" id="A0A347WIU3"/>
<accession>A0A347WIU3</accession>
<proteinExistence type="predicted"/>
<dbReference type="InterPro" id="IPR002559">
    <property type="entry name" value="Transposase_11"/>
</dbReference>
<dbReference type="GO" id="GO:0004803">
    <property type="term" value="F:transposase activity"/>
    <property type="evidence" value="ECO:0007669"/>
    <property type="project" value="InterPro"/>
</dbReference>
<dbReference type="InterPro" id="IPR012337">
    <property type="entry name" value="RNaseH-like_sf"/>
</dbReference>
<evidence type="ECO:0000313" key="2">
    <source>
        <dbReference type="EMBL" id="AXY25000.1"/>
    </source>
</evidence>
<feature type="domain" description="Transposase IS4-like" evidence="1">
    <location>
        <begin position="196"/>
        <end position="505"/>
    </location>
</feature>
<dbReference type="InterPro" id="IPR047654">
    <property type="entry name" value="IS1634_transpos"/>
</dbReference>
<reference evidence="2 3" key="1">
    <citation type="submission" date="2017-09" db="EMBL/GenBank/DDBJ databases">
        <title>Complete genome sequence of Oxytococcus suis strain ZY16052.</title>
        <authorList>
            <person name="Li F."/>
        </authorList>
    </citation>
    <scope>NUCLEOTIDE SEQUENCE [LARGE SCALE GENOMIC DNA]</scope>
    <source>
        <strain evidence="2 3">ZY16052</strain>
    </source>
</reference>
<dbReference type="GO" id="GO:0006313">
    <property type="term" value="P:DNA transposition"/>
    <property type="evidence" value="ECO:0007669"/>
    <property type="project" value="InterPro"/>
</dbReference>
<dbReference type="GO" id="GO:0003677">
    <property type="term" value="F:DNA binding"/>
    <property type="evidence" value="ECO:0007669"/>
    <property type="project" value="InterPro"/>
</dbReference>
<sequence>MYVTVSGSGEYRVIQFVEQHRIPNTKKKKTKVIETVGNYEKMLAEDPDIMEKLRAEAKKRTQEKKNAKQPAQVEIKKELLNDISQSHTSYHIGHSVILQMWKDLAIDTFFAKHLAKRYPRKVQEAIFSLVLHRMLVPQSIRATHRDLPFYAGVRCYHKDLYYQVLDVLDELSDDLMNHLYKQFEQKTERSGPVAYYDVTTFSFESVQAGELRMFGYSKDHKNNEVQVVMGLLMDNQGIPISYQLFPGNTMDQRTLKDTVSELKQRYNMDKIVIVADRGLNCKDNLAMLVEKGHDFVISYSLKKAPAYIKEVALNEGDWQTVKAEGQGKVYYRSKIIEYLLDVKVELTEEERKALPKRPGRPRKYKTIQIPVHIHVTWEAKRAAKDRKYREKSVEKAQEAVDQPSKLKSSVKRGRNQYIHFDADTEGIELDEAKIQEQAMYDDYYAIITNQLDLTTAEVIGTYCGLWQIEESFRVLKTDLRSRPVFVWTDAHIRGHFVLCFLSLCLMRYLQYRVKKSTGLSISCDALSQSMDEAIVTALGHYPDIQLVPSNISQTYLTIQKAMKMPELLTIMTRSEFKKITQLDLNKNYNL</sequence>
<keyword evidence="3" id="KW-1185">Reference proteome</keyword>
<dbReference type="Pfam" id="PF01609">
    <property type="entry name" value="DDE_Tnp_1"/>
    <property type="match status" value="1"/>
</dbReference>
<dbReference type="EMBL" id="CP023434">
    <property type="protein sequence ID" value="AXY25000.1"/>
    <property type="molecule type" value="Genomic_DNA"/>
</dbReference>
<evidence type="ECO:0000313" key="3">
    <source>
        <dbReference type="Proteomes" id="UP000263232"/>
    </source>
</evidence>
<gene>
    <name evidence="2" type="ORF">CL176_02585</name>
</gene>
<dbReference type="KEGG" id="abae:CL176_02585"/>
<protein>
    <submittedName>
        <fullName evidence="2">Transposase</fullName>
    </submittedName>
</protein>
<dbReference type="NCBIfam" id="NF033559">
    <property type="entry name" value="transpos_IS1634"/>
    <property type="match status" value="1"/>
</dbReference>
<name>A0A347WIU3_9LACT</name>